<dbReference type="AlphaFoldDB" id="A0A372LNX1"/>
<keyword evidence="10" id="KW-1185">Reference proteome</keyword>
<dbReference type="InterPro" id="IPR029787">
    <property type="entry name" value="Nucleotide_cyclase"/>
</dbReference>
<feature type="transmembrane region" description="Helical" evidence="5">
    <location>
        <begin position="260"/>
        <end position="284"/>
    </location>
</feature>
<dbReference type="PANTHER" id="PTHR44757">
    <property type="entry name" value="DIGUANYLATE CYCLASE DGCP"/>
    <property type="match status" value="1"/>
</dbReference>
<sequence length="782" mass="90311">MKLKFKTIFVVGITMTLLIIILLSLLSPMLLQEAANLDKDQTVQELERVNNNIHSNMDELRMINRDWAIWDETYSFIVDRNQVYIDSSLENTTFENIQLNFICFINNQNKLVYQKGYDLENHQPLQLQTDFYNVFLPILHNKDSFSEKNLVSTKHGLAMFSLESIYRSNGQGPPTGTLVMGRLFGENVIKEVEKELSIDLTFKPNENINNKELLMVENLNETKLKGSLLLIDYAKKNAYEISFVKARSFYIQKKNSVNHITFYLITVSLFSMLLIIFLLNRFLLTRVSNLSMELKQIQTQKDIRARISGSKNNKDELTILENSINETLASLEDKHNEVRNLAYYDQLTFLPNRYMFFQEFTKRIQNNNGEIIILFLDLDGFKRVNDSLGHELGDTLLKEVSNRILPIVEGYGGMIARYGGDEFLVLLNYKERHVLEMIIQNILMEIQKEYRISNFKTFVTGSVGIGVFPHDGCTLEEVLKSADIAMYEAKRKGKNQYCFFSELTGNNEYKLLMELEKDLKNVVQNRELELYYQPIVCSKDEEIVGVEVLLRWNHPAKGIIFPNKFIPIAEESGLMPVIGYWVLEEAIKQGFEWKQKGFNKLILSVNISMSQMKDHSFIEVLDNVLSNHLLSPAMLQLEIRESDIGFDLKEVREFINEIKKRNIKIALDDFGAEASSLLSLKELPIDVVKIDQNFIKNITAKPLDQILLNGIFEITKGLHLDVIVEGIENKEQLKYISSCINTKLQGFYFSPPLPAPDFEKDILGMDMFKTEQEIACMSVKME</sequence>
<evidence type="ECO:0000313" key="10">
    <source>
        <dbReference type="Proteomes" id="UP000264541"/>
    </source>
</evidence>
<accession>A0A372LNX1</accession>
<dbReference type="InterPro" id="IPR007892">
    <property type="entry name" value="CHASE4"/>
</dbReference>
<gene>
    <name evidence="9" type="ORF">D0469_09460</name>
</gene>
<dbReference type="SMART" id="SM00267">
    <property type="entry name" value="GGDEF"/>
    <property type="match status" value="1"/>
</dbReference>
<dbReference type="InterPro" id="IPR000160">
    <property type="entry name" value="GGDEF_dom"/>
</dbReference>
<organism evidence="9 10">
    <name type="scientific">Peribacillus saganii</name>
    <dbReference type="NCBI Taxonomy" id="2303992"/>
    <lineage>
        <taxon>Bacteria</taxon>
        <taxon>Bacillati</taxon>
        <taxon>Bacillota</taxon>
        <taxon>Bacilli</taxon>
        <taxon>Bacillales</taxon>
        <taxon>Bacillaceae</taxon>
        <taxon>Peribacillus</taxon>
    </lineage>
</organism>
<dbReference type="GO" id="GO:0005886">
    <property type="term" value="C:plasma membrane"/>
    <property type="evidence" value="ECO:0007669"/>
    <property type="project" value="UniProtKB-SubCell"/>
</dbReference>
<dbReference type="EMBL" id="QVTE01000025">
    <property type="protein sequence ID" value="RFU69439.1"/>
    <property type="molecule type" value="Genomic_DNA"/>
</dbReference>
<dbReference type="Proteomes" id="UP000264541">
    <property type="component" value="Unassembled WGS sequence"/>
</dbReference>
<feature type="domain" description="GGDEF" evidence="8">
    <location>
        <begin position="369"/>
        <end position="502"/>
    </location>
</feature>
<dbReference type="InterPro" id="IPR001633">
    <property type="entry name" value="EAL_dom"/>
</dbReference>
<dbReference type="SMART" id="SM00052">
    <property type="entry name" value="EAL"/>
    <property type="match status" value="1"/>
</dbReference>
<dbReference type="SUPFAM" id="SSF55073">
    <property type="entry name" value="Nucleotide cyclase"/>
    <property type="match status" value="1"/>
</dbReference>
<keyword evidence="2" id="KW-1003">Cell membrane</keyword>
<dbReference type="InterPro" id="IPR035919">
    <property type="entry name" value="EAL_sf"/>
</dbReference>
<dbReference type="InterPro" id="IPR043128">
    <property type="entry name" value="Rev_trsase/Diguanyl_cyclase"/>
</dbReference>
<dbReference type="Pfam" id="PF00563">
    <property type="entry name" value="EAL"/>
    <property type="match status" value="1"/>
</dbReference>
<dbReference type="Pfam" id="PF05228">
    <property type="entry name" value="CHASE4"/>
    <property type="match status" value="1"/>
</dbReference>
<dbReference type="NCBIfam" id="TIGR00254">
    <property type="entry name" value="GGDEF"/>
    <property type="match status" value="1"/>
</dbReference>
<dbReference type="InterPro" id="IPR003660">
    <property type="entry name" value="HAMP_dom"/>
</dbReference>
<comment type="caution">
    <text evidence="9">The sequence shown here is derived from an EMBL/GenBank/DDBJ whole genome shotgun (WGS) entry which is preliminary data.</text>
</comment>
<evidence type="ECO:0000256" key="5">
    <source>
        <dbReference type="SAM" id="Phobius"/>
    </source>
</evidence>
<dbReference type="PROSITE" id="PS50885">
    <property type="entry name" value="HAMP"/>
    <property type="match status" value="1"/>
</dbReference>
<proteinExistence type="predicted"/>
<dbReference type="SUPFAM" id="SSF141868">
    <property type="entry name" value="EAL domain-like"/>
    <property type="match status" value="1"/>
</dbReference>
<feature type="domain" description="HAMP" evidence="7">
    <location>
        <begin position="281"/>
        <end position="336"/>
    </location>
</feature>
<comment type="subcellular location">
    <subcellularLocation>
        <location evidence="1">Cell membrane</location>
    </subcellularLocation>
</comment>
<dbReference type="InterPro" id="IPR052155">
    <property type="entry name" value="Biofilm_reg_signaling"/>
</dbReference>
<keyword evidence="5" id="KW-0812">Transmembrane</keyword>
<dbReference type="PANTHER" id="PTHR44757:SF2">
    <property type="entry name" value="BIOFILM ARCHITECTURE MAINTENANCE PROTEIN MBAA"/>
    <property type="match status" value="1"/>
</dbReference>
<protein>
    <submittedName>
        <fullName evidence="9">EAL domain-containing protein</fullName>
    </submittedName>
</protein>
<evidence type="ECO:0000259" key="7">
    <source>
        <dbReference type="PROSITE" id="PS50885"/>
    </source>
</evidence>
<dbReference type="PROSITE" id="PS50883">
    <property type="entry name" value="EAL"/>
    <property type="match status" value="1"/>
</dbReference>
<keyword evidence="3 5" id="KW-0472">Membrane</keyword>
<keyword evidence="5" id="KW-1133">Transmembrane helix</keyword>
<dbReference type="CDD" id="cd01949">
    <property type="entry name" value="GGDEF"/>
    <property type="match status" value="1"/>
</dbReference>
<dbReference type="Pfam" id="PF00990">
    <property type="entry name" value="GGDEF"/>
    <property type="match status" value="1"/>
</dbReference>
<evidence type="ECO:0000256" key="4">
    <source>
        <dbReference type="SAM" id="Coils"/>
    </source>
</evidence>
<dbReference type="OrthoDB" id="9759607at2"/>
<dbReference type="Gene3D" id="3.30.70.270">
    <property type="match status" value="1"/>
</dbReference>
<feature type="coiled-coil region" evidence="4">
    <location>
        <begin position="32"/>
        <end position="63"/>
    </location>
</feature>
<feature type="domain" description="EAL" evidence="6">
    <location>
        <begin position="512"/>
        <end position="766"/>
    </location>
</feature>
<keyword evidence="4" id="KW-0175">Coiled coil</keyword>
<evidence type="ECO:0000313" key="9">
    <source>
        <dbReference type="EMBL" id="RFU69439.1"/>
    </source>
</evidence>
<evidence type="ECO:0000259" key="8">
    <source>
        <dbReference type="PROSITE" id="PS50887"/>
    </source>
</evidence>
<dbReference type="GO" id="GO:0007165">
    <property type="term" value="P:signal transduction"/>
    <property type="evidence" value="ECO:0007669"/>
    <property type="project" value="InterPro"/>
</dbReference>
<dbReference type="CDD" id="cd01948">
    <property type="entry name" value="EAL"/>
    <property type="match status" value="1"/>
</dbReference>
<dbReference type="Gene3D" id="6.10.340.10">
    <property type="match status" value="1"/>
</dbReference>
<reference evidence="9 10" key="1">
    <citation type="submission" date="2018-08" db="EMBL/GenBank/DDBJ databases">
        <title>Bacillus chawlae sp. nov., Bacillus glennii sp. nov., and Bacillus saganii sp. nov. Isolated from the Vehicle Assembly Building at Kennedy Space Center where the Viking Spacecraft were Assembled.</title>
        <authorList>
            <person name="Seuylemezian A."/>
            <person name="Vaishampayan P."/>
        </authorList>
    </citation>
    <scope>NUCLEOTIDE SEQUENCE [LARGE SCALE GENOMIC DNA]</scope>
    <source>
        <strain evidence="9 10">V47-23a</strain>
    </source>
</reference>
<dbReference type="Gene3D" id="3.20.20.450">
    <property type="entry name" value="EAL domain"/>
    <property type="match status" value="1"/>
</dbReference>
<evidence type="ECO:0000256" key="1">
    <source>
        <dbReference type="ARBA" id="ARBA00004236"/>
    </source>
</evidence>
<evidence type="ECO:0000259" key="6">
    <source>
        <dbReference type="PROSITE" id="PS50883"/>
    </source>
</evidence>
<name>A0A372LNX1_9BACI</name>
<feature type="transmembrane region" description="Helical" evidence="5">
    <location>
        <begin position="7"/>
        <end position="31"/>
    </location>
</feature>
<evidence type="ECO:0000256" key="2">
    <source>
        <dbReference type="ARBA" id="ARBA00022475"/>
    </source>
</evidence>
<evidence type="ECO:0000256" key="3">
    <source>
        <dbReference type="ARBA" id="ARBA00023136"/>
    </source>
</evidence>
<dbReference type="RefSeq" id="WP_117326503.1">
    <property type="nucleotide sequence ID" value="NZ_QVTE01000025.1"/>
</dbReference>
<dbReference type="PROSITE" id="PS50887">
    <property type="entry name" value="GGDEF"/>
    <property type="match status" value="1"/>
</dbReference>